<evidence type="ECO:0000256" key="1">
    <source>
        <dbReference type="SAM" id="Coils"/>
    </source>
</evidence>
<evidence type="ECO:0000313" key="3">
    <source>
        <dbReference type="Proteomes" id="UP000689195"/>
    </source>
</evidence>
<keyword evidence="3" id="KW-1185">Reference proteome</keyword>
<gene>
    <name evidence="2" type="ORF">PPENT_87.1.T0670234</name>
</gene>
<organism evidence="2 3">
    <name type="scientific">Paramecium pentaurelia</name>
    <dbReference type="NCBI Taxonomy" id="43138"/>
    <lineage>
        <taxon>Eukaryota</taxon>
        <taxon>Sar</taxon>
        <taxon>Alveolata</taxon>
        <taxon>Ciliophora</taxon>
        <taxon>Intramacronucleata</taxon>
        <taxon>Oligohymenophorea</taxon>
        <taxon>Peniculida</taxon>
        <taxon>Parameciidae</taxon>
        <taxon>Paramecium</taxon>
    </lineage>
</organism>
<evidence type="ECO:0000313" key="2">
    <source>
        <dbReference type="EMBL" id="CAD8177488.1"/>
    </source>
</evidence>
<dbReference type="AlphaFoldDB" id="A0A8S1VHY4"/>
<proteinExistence type="predicted"/>
<sequence length="72" mass="8695">MKNQDKEIYRSKKYRLEKDDLLRQIQELNDLVQHLRKDNDNLNMSQKNINLFVIFGLIESITRTENLMGSRK</sequence>
<name>A0A8S1VHY4_9CILI</name>
<keyword evidence="1" id="KW-0175">Coiled coil</keyword>
<reference evidence="2" key="1">
    <citation type="submission" date="2021-01" db="EMBL/GenBank/DDBJ databases">
        <authorList>
            <consortium name="Genoscope - CEA"/>
            <person name="William W."/>
        </authorList>
    </citation>
    <scope>NUCLEOTIDE SEQUENCE</scope>
</reference>
<comment type="caution">
    <text evidence="2">The sequence shown here is derived from an EMBL/GenBank/DDBJ whole genome shotgun (WGS) entry which is preliminary data.</text>
</comment>
<dbReference type="Proteomes" id="UP000689195">
    <property type="component" value="Unassembled WGS sequence"/>
</dbReference>
<accession>A0A8S1VHY4</accession>
<feature type="coiled-coil region" evidence="1">
    <location>
        <begin position="11"/>
        <end position="45"/>
    </location>
</feature>
<protein>
    <submittedName>
        <fullName evidence="2">Uncharacterized protein</fullName>
    </submittedName>
</protein>
<dbReference type="EMBL" id="CAJJDO010000067">
    <property type="protein sequence ID" value="CAD8177488.1"/>
    <property type="molecule type" value="Genomic_DNA"/>
</dbReference>